<evidence type="ECO:0000256" key="1">
    <source>
        <dbReference type="SAM" id="Coils"/>
    </source>
</evidence>
<evidence type="ECO:0000313" key="4">
    <source>
        <dbReference type="EMBL" id="MDN3708878.1"/>
    </source>
</evidence>
<dbReference type="EMBL" id="JAUFQU010000001">
    <property type="protein sequence ID" value="MDN3705636.1"/>
    <property type="molecule type" value="Genomic_DNA"/>
</dbReference>
<evidence type="ECO:0000313" key="5">
    <source>
        <dbReference type="Proteomes" id="UP001242368"/>
    </source>
</evidence>
<feature type="transmembrane region" description="Helical" evidence="2">
    <location>
        <begin position="20"/>
        <end position="40"/>
    </location>
</feature>
<evidence type="ECO:0000313" key="3">
    <source>
        <dbReference type="EMBL" id="MDN3705636.1"/>
    </source>
</evidence>
<keyword evidence="2" id="KW-0812">Transmembrane</keyword>
<reference evidence="4" key="3">
    <citation type="submission" date="2023-06" db="EMBL/GenBank/DDBJ databases">
        <authorList>
            <person name="Lucena T."/>
            <person name="Sun Q."/>
        </authorList>
    </citation>
    <scope>NUCLEOTIDE SEQUENCE</scope>
    <source>
        <strain evidence="4">CECT 7184</strain>
    </source>
</reference>
<dbReference type="RefSeq" id="WP_290361798.1">
    <property type="nucleotide sequence ID" value="NZ_JAUFQU010000001.1"/>
</dbReference>
<reference evidence="4" key="1">
    <citation type="journal article" date="2014" name="Int. J. Syst. Evol. Microbiol.">
        <title>Complete genome of a new Firmicutes species belonging to the dominant human colonic microbiota ('Ruminococcus bicirculans') reveals two chromosomes and a selective capacity to utilize plant glucans.</title>
        <authorList>
            <consortium name="NISC Comparative Sequencing Program"/>
            <person name="Wegmann U."/>
            <person name="Louis P."/>
            <person name="Goesmann A."/>
            <person name="Henrissat B."/>
            <person name="Duncan S.H."/>
            <person name="Flint H.J."/>
        </authorList>
    </citation>
    <scope>NUCLEOTIDE SEQUENCE</scope>
    <source>
        <strain evidence="4">CECT 7184</strain>
    </source>
</reference>
<accession>A0ABT8CZ03</accession>
<sequence>MESKQNKEDKNTMSSQNKELVTKLWIIFKFICGCFILVLLSYKIFTNDISIAIGNIDYTILLSFLLAFFSIVLSMMFYFKSNDSSNQFYDNTYKFTKDISTILGRIEAGFGEKLQNLDKGYEGLLNKIDKSPTVAKDIEETKTDKKEVEQTLHSEIKERNKIIQDLLEKSQLENQEKEDIKKSLFMKESTILKLERELRILQSKLERQKNDVLSESIPDRLTSFLKRYIMRLAIDLEQFNREQAQEIIDSFLPTNEKDKIGTPLYQDLLEYTLIRENGKLTNKGYSIIRNLVRENK</sequence>
<dbReference type="EMBL" id="JAUFQU010000004">
    <property type="protein sequence ID" value="MDN3708878.1"/>
    <property type="molecule type" value="Genomic_DNA"/>
</dbReference>
<name>A0ABT8CZ03_9FLAO</name>
<keyword evidence="2" id="KW-0472">Membrane</keyword>
<organism evidence="4 5">
    <name type="scientific">Paenimyroides ceti</name>
    <dbReference type="NCBI Taxonomy" id="395087"/>
    <lineage>
        <taxon>Bacteria</taxon>
        <taxon>Pseudomonadati</taxon>
        <taxon>Bacteroidota</taxon>
        <taxon>Flavobacteriia</taxon>
        <taxon>Flavobacteriales</taxon>
        <taxon>Flavobacteriaceae</taxon>
        <taxon>Paenimyroides</taxon>
    </lineage>
</organism>
<evidence type="ECO:0000256" key="2">
    <source>
        <dbReference type="SAM" id="Phobius"/>
    </source>
</evidence>
<feature type="coiled-coil region" evidence="1">
    <location>
        <begin position="138"/>
        <end position="211"/>
    </location>
</feature>
<reference evidence="5" key="2">
    <citation type="journal article" date="2019" name="Int. J. Syst. Evol. Microbiol.">
        <title>The Global Catalogue of Microorganisms (GCM) 10K type strain sequencing project: providing services to taxonomists for standard genome sequencing and annotation.</title>
        <authorList>
            <consortium name="The Broad Institute Genomics Platform"/>
            <consortium name="The Broad Institute Genome Sequencing Center for Infectious Disease"/>
            <person name="Wu L."/>
            <person name="Ma J."/>
        </authorList>
    </citation>
    <scope>NUCLEOTIDE SEQUENCE [LARGE SCALE GENOMIC DNA]</scope>
    <source>
        <strain evidence="5">CECT 7184</strain>
    </source>
</reference>
<keyword evidence="2" id="KW-1133">Transmembrane helix</keyword>
<gene>
    <name evidence="3" type="ORF">QW060_00635</name>
    <name evidence="4" type="ORF">QW060_17445</name>
</gene>
<keyword evidence="1" id="KW-0175">Coiled coil</keyword>
<feature type="transmembrane region" description="Helical" evidence="2">
    <location>
        <begin position="60"/>
        <end position="79"/>
    </location>
</feature>
<dbReference type="Proteomes" id="UP001242368">
    <property type="component" value="Unassembled WGS sequence"/>
</dbReference>
<comment type="caution">
    <text evidence="4">The sequence shown here is derived from an EMBL/GenBank/DDBJ whole genome shotgun (WGS) entry which is preliminary data.</text>
</comment>
<proteinExistence type="predicted"/>
<protein>
    <submittedName>
        <fullName evidence="4">Uncharacterized protein</fullName>
    </submittedName>
</protein>
<keyword evidence="5" id="KW-1185">Reference proteome</keyword>